<dbReference type="AlphaFoldDB" id="A0A096AMU1"/>
<accession>A0A096AMU1</accession>
<dbReference type="RefSeq" id="WP_052076801.1">
    <property type="nucleotide sequence ID" value="NZ_JRNT01000005.1"/>
</dbReference>
<dbReference type="EMBL" id="JRNT01000005">
    <property type="protein sequence ID" value="KGF48125.1"/>
    <property type="molecule type" value="Genomic_DNA"/>
</dbReference>
<keyword evidence="3" id="KW-1185">Reference proteome</keyword>
<dbReference type="CDD" id="cd20736">
    <property type="entry name" value="PoNe_Nuclease"/>
    <property type="match status" value="1"/>
</dbReference>
<evidence type="ECO:0000256" key="1">
    <source>
        <dbReference type="ARBA" id="ARBA00006738"/>
    </source>
</evidence>
<dbReference type="InterPro" id="IPR011335">
    <property type="entry name" value="Restrct_endonuc-II-like"/>
</dbReference>
<comment type="caution">
    <text evidence="2">The sequence shown here is derived from an EMBL/GenBank/DDBJ whole genome shotgun (WGS) entry which is preliminary data.</text>
</comment>
<proteinExistence type="inferred from homology"/>
<dbReference type="PANTHER" id="PTHR34039:SF1">
    <property type="entry name" value="UPF0102 PROTEIN YRAN"/>
    <property type="match status" value="1"/>
</dbReference>
<dbReference type="SUPFAM" id="SSF52980">
    <property type="entry name" value="Restriction endonuclease-like"/>
    <property type="match status" value="1"/>
</dbReference>
<protein>
    <recommendedName>
        <fullName evidence="4">YraN family protein</fullName>
    </recommendedName>
</protein>
<dbReference type="Proteomes" id="UP000029628">
    <property type="component" value="Unassembled WGS sequence"/>
</dbReference>
<dbReference type="InterPro" id="IPR011856">
    <property type="entry name" value="tRNA_endonuc-like_dom_sf"/>
</dbReference>
<dbReference type="InterPro" id="IPR003509">
    <property type="entry name" value="UPF0102_YraN-like"/>
</dbReference>
<dbReference type="Pfam" id="PF02021">
    <property type="entry name" value="UPF0102"/>
    <property type="match status" value="1"/>
</dbReference>
<dbReference type="GO" id="GO:0003676">
    <property type="term" value="F:nucleic acid binding"/>
    <property type="evidence" value="ECO:0007669"/>
    <property type="project" value="InterPro"/>
</dbReference>
<evidence type="ECO:0008006" key="4">
    <source>
        <dbReference type="Google" id="ProtNLM"/>
    </source>
</evidence>
<dbReference type="Gene3D" id="3.40.1350.10">
    <property type="match status" value="1"/>
</dbReference>
<evidence type="ECO:0000313" key="3">
    <source>
        <dbReference type="Proteomes" id="UP000029628"/>
    </source>
</evidence>
<sequence length="87" mass="10263">MDSKLFNKRWLGRHGEEKAVSYLIKKGYHILSTNYTCPFGEIDIIAMIDEMIVFVEVKTRTSIRYGIPIEAVNWKKRQHIKKQHSII</sequence>
<dbReference type="eggNOG" id="COG0792">
    <property type="taxonomic scope" value="Bacteria"/>
</dbReference>
<evidence type="ECO:0000313" key="2">
    <source>
        <dbReference type="EMBL" id="KGF48125.1"/>
    </source>
</evidence>
<organism evidence="2 3">
    <name type="scientific">Veillonella montpellierensis DNF00314</name>
    <dbReference type="NCBI Taxonomy" id="1401067"/>
    <lineage>
        <taxon>Bacteria</taxon>
        <taxon>Bacillati</taxon>
        <taxon>Bacillota</taxon>
        <taxon>Negativicutes</taxon>
        <taxon>Veillonellales</taxon>
        <taxon>Veillonellaceae</taxon>
        <taxon>Veillonella</taxon>
    </lineage>
</organism>
<comment type="similarity">
    <text evidence="1">Belongs to the UPF0102 family.</text>
</comment>
<reference evidence="2 3" key="1">
    <citation type="submission" date="2014-07" db="EMBL/GenBank/DDBJ databases">
        <authorList>
            <person name="McCorrison J."/>
            <person name="Sanka R."/>
            <person name="Torralba M."/>
            <person name="Gillis M."/>
            <person name="Haft D.H."/>
            <person name="Methe B."/>
            <person name="Sutton G."/>
            <person name="Nelson K.E."/>
        </authorList>
    </citation>
    <scope>NUCLEOTIDE SEQUENCE [LARGE SCALE GENOMIC DNA]</scope>
    <source>
        <strain evidence="2 3">DNF00314</strain>
    </source>
</reference>
<gene>
    <name evidence="2" type="ORF">HMPREF0872_00555</name>
</gene>
<name>A0A096AMU1_9FIRM</name>
<dbReference type="PANTHER" id="PTHR34039">
    <property type="entry name" value="UPF0102 PROTEIN YRAN"/>
    <property type="match status" value="1"/>
</dbReference>